<comment type="caution">
    <text evidence="10">The sequence shown here is derived from an EMBL/GenBank/DDBJ whole genome shotgun (WGS) entry which is preliminary data.</text>
</comment>
<evidence type="ECO:0000256" key="8">
    <source>
        <dbReference type="SAM" id="MobiDB-lite"/>
    </source>
</evidence>
<feature type="transmembrane region" description="Helical" evidence="9">
    <location>
        <begin position="881"/>
        <end position="902"/>
    </location>
</feature>
<keyword evidence="4 9" id="KW-0812">Transmembrane</keyword>
<evidence type="ECO:0000256" key="2">
    <source>
        <dbReference type="ARBA" id="ARBA00008338"/>
    </source>
</evidence>
<evidence type="ECO:0000256" key="1">
    <source>
        <dbReference type="ARBA" id="ARBA00004651"/>
    </source>
</evidence>
<name>A0ABW2NUH3_9BACL</name>
<evidence type="ECO:0000256" key="4">
    <source>
        <dbReference type="ARBA" id="ARBA00022692"/>
    </source>
</evidence>
<evidence type="ECO:0000313" key="10">
    <source>
        <dbReference type="EMBL" id="MFC7373527.1"/>
    </source>
</evidence>
<keyword evidence="6 9" id="KW-0472">Membrane</keyword>
<feature type="coiled-coil region" evidence="7">
    <location>
        <begin position="304"/>
        <end position="331"/>
    </location>
</feature>
<feature type="region of interest" description="Disordered" evidence="8">
    <location>
        <begin position="358"/>
        <end position="377"/>
    </location>
</feature>
<dbReference type="NCBIfam" id="TIGR03929">
    <property type="entry name" value="T7_esaA_Nterm"/>
    <property type="match status" value="1"/>
</dbReference>
<dbReference type="Proteomes" id="UP001596549">
    <property type="component" value="Unassembled WGS sequence"/>
</dbReference>
<protein>
    <submittedName>
        <fullName evidence="10">Type VII secretion protein EsaA</fullName>
    </submittedName>
</protein>
<gene>
    <name evidence="10" type="primary">esaA</name>
    <name evidence="10" type="ORF">ACFQPF_17940</name>
</gene>
<accession>A0ABW2NUH3</accession>
<feature type="transmembrane region" description="Helical" evidence="9">
    <location>
        <begin position="838"/>
        <end position="861"/>
    </location>
</feature>
<organism evidence="10 11">
    <name type="scientific">Fictibacillus iocasae</name>
    <dbReference type="NCBI Taxonomy" id="2715437"/>
    <lineage>
        <taxon>Bacteria</taxon>
        <taxon>Bacillati</taxon>
        <taxon>Bacillota</taxon>
        <taxon>Bacilli</taxon>
        <taxon>Bacillales</taxon>
        <taxon>Fictibacillaceae</taxon>
        <taxon>Fictibacillus</taxon>
    </lineage>
</organism>
<reference evidence="11" key="1">
    <citation type="journal article" date="2019" name="Int. J. Syst. Evol. Microbiol.">
        <title>The Global Catalogue of Microorganisms (GCM) 10K type strain sequencing project: providing services to taxonomists for standard genome sequencing and annotation.</title>
        <authorList>
            <consortium name="The Broad Institute Genomics Platform"/>
            <consortium name="The Broad Institute Genome Sequencing Center for Infectious Disease"/>
            <person name="Wu L."/>
            <person name="Ma J."/>
        </authorList>
    </citation>
    <scope>NUCLEOTIDE SEQUENCE [LARGE SCALE GENOMIC DNA]</scope>
    <source>
        <strain evidence="11">NBRC 106396</strain>
    </source>
</reference>
<dbReference type="InterPro" id="IPR051449">
    <property type="entry name" value="ABC-2_transporter_component"/>
</dbReference>
<sequence>MTGQWKYTIKMVLAAAVILVFPHLFIQFVGDNPMEVKETATRSIAIVNEDAGAPEAENLKLSEKVPAILEEKSDYKWTVLGRSAAENGLKNNEYDAVVFIPSDFTNNLLTYDDQQPAKADFQYKVQSQLNAVNKEKLLRELDYAANRVNTKMSSLYWNYVSEDMDDVRKEFDRILEKEIAFQTVMVNFYKPSSKNLAGELERQKGLLEDLKASMQQGVETSPERAGTVEEFEQNLASFVNYVDAYKEYQNGQQELLGVAQEESMLAIEAGTQSLALQQEELRQVFNEQGAMFSGAMTGVEEQLNKNAEAVGVLLEKRYNNAERQMAEMKDVHGSFLDEYKLASMTLLENDLISAREKITDSGQGGQPVEETPKDPEQANLTSELAKLELMRTELAKVLTSAKAVPDPKSAELISSISYLEKLDKEIQDLSGEIGVKGKSWKDVTIEYNNLLSKYSALSTNVVNNNGASHQIRNLILKKEQELLLSPQLPEDRKLRLIQAFSTPLKNGSVDSMISYYGFLAEYEVAANRLNQADAAKDSVLNNENLVKKVSGVLRADEEEQALWESLQFSLPQTQEVMVDMERNFDLFTIDYNLTLDEQQAAIINDVSVMEESANKVLSQLQEMQSGIGEVAPSQDMDGTSVLTQQQSIGQEMIYINELMKTLGERQNYVVNYTGELQKKVTTVQSDADVLNEKWATNVASTKLVRDDVFNVLGNTKVDGQNNGYVYDYLANPLQISGDTPAEKEKTVPPVVILVIVLISALLIGFFTHYFSSLPMLVKGALFVLLNLIVGLVISLFGLEIYSLSESKAIQWSIYTILLLTAASALVKTAFYFGNAAGWLASVGLILFFVSPLLALAAPNFLYEDPMSAVYMSIQYETDNQFAQGSFVLIGIIALLTIIPFAAEAFTKSKKPADTDQAYEAY</sequence>
<keyword evidence="11" id="KW-1185">Reference proteome</keyword>
<dbReference type="PANTHER" id="PTHR30294">
    <property type="entry name" value="MEMBRANE COMPONENT OF ABC TRANSPORTER YHHJ-RELATED"/>
    <property type="match status" value="1"/>
</dbReference>
<evidence type="ECO:0000256" key="7">
    <source>
        <dbReference type="SAM" id="Coils"/>
    </source>
</evidence>
<dbReference type="PANTHER" id="PTHR30294:SF29">
    <property type="entry name" value="MULTIDRUG ABC TRANSPORTER PERMEASE YBHS-RELATED"/>
    <property type="match status" value="1"/>
</dbReference>
<comment type="subcellular location">
    <subcellularLocation>
        <location evidence="1">Cell membrane</location>
        <topology evidence="1">Multi-pass membrane protein</topology>
    </subcellularLocation>
</comment>
<keyword evidence="3" id="KW-1003">Cell membrane</keyword>
<dbReference type="InterPro" id="IPR023838">
    <property type="entry name" value="T7SS_EsaA"/>
</dbReference>
<comment type="similarity">
    <text evidence="2">Belongs to the EsaA family.</text>
</comment>
<dbReference type="EMBL" id="JBHTCP010000052">
    <property type="protein sequence ID" value="MFC7373527.1"/>
    <property type="molecule type" value="Genomic_DNA"/>
</dbReference>
<evidence type="ECO:0000256" key="3">
    <source>
        <dbReference type="ARBA" id="ARBA00022475"/>
    </source>
</evidence>
<keyword evidence="7" id="KW-0175">Coiled coil</keyword>
<proteinExistence type="inferred from homology"/>
<evidence type="ECO:0000313" key="11">
    <source>
        <dbReference type="Proteomes" id="UP001596549"/>
    </source>
</evidence>
<evidence type="ECO:0000256" key="5">
    <source>
        <dbReference type="ARBA" id="ARBA00022989"/>
    </source>
</evidence>
<keyword evidence="5 9" id="KW-1133">Transmembrane helix</keyword>
<evidence type="ECO:0000256" key="9">
    <source>
        <dbReference type="SAM" id="Phobius"/>
    </source>
</evidence>
<feature type="transmembrane region" description="Helical" evidence="9">
    <location>
        <begin position="782"/>
        <end position="802"/>
    </location>
</feature>
<feature type="transmembrane region" description="Helical" evidence="9">
    <location>
        <begin position="750"/>
        <end position="770"/>
    </location>
</feature>
<dbReference type="Gene3D" id="3.40.1710.10">
    <property type="entry name" value="abc type-2 transporter like domain"/>
    <property type="match status" value="1"/>
</dbReference>
<feature type="transmembrane region" description="Helical" evidence="9">
    <location>
        <begin position="12"/>
        <end position="30"/>
    </location>
</feature>
<dbReference type="RefSeq" id="WP_379751550.1">
    <property type="nucleotide sequence ID" value="NZ_JBHTCP010000052.1"/>
</dbReference>
<evidence type="ECO:0000256" key="6">
    <source>
        <dbReference type="ARBA" id="ARBA00023136"/>
    </source>
</evidence>
<feature type="transmembrane region" description="Helical" evidence="9">
    <location>
        <begin position="808"/>
        <end position="826"/>
    </location>
</feature>